<gene>
    <name evidence="8" type="ORF">HMPREF0381_2230</name>
</gene>
<dbReference type="PANTHER" id="PTHR30290">
    <property type="entry name" value="PERIPLASMIC BINDING COMPONENT OF ABC TRANSPORTER"/>
    <property type="match status" value="1"/>
</dbReference>
<accession>E6LQJ5</accession>
<dbReference type="Proteomes" id="UP000003434">
    <property type="component" value="Unassembled WGS sequence"/>
</dbReference>
<dbReference type="RefSeq" id="WP_008751994.1">
    <property type="nucleotide sequence ID" value="NZ_GL622296.1"/>
</dbReference>
<feature type="region of interest" description="Disordered" evidence="5">
    <location>
        <begin position="27"/>
        <end position="50"/>
    </location>
</feature>
<feature type="chain" id="PRO_5038521734" evidence="6">
    <location>
        <begin position="26"/>
        <end position="542"/>
    </location>
</feature>
<comment type="similarity">
    <text evidence="2">Belongs to the bacterial solute-binding protein 5 family.</text>
</comment>
<evidence type="ECO:0000256" key="2">
    <source>
        <dbReference type="ARBA" id="ARBA00005695"/>
    </source>
</evidence>
<dbReference type="InterPro" id="IPR030678">
    <property type="entry name" value="Peptide/Ni-bd"/>
</dbReference>
<dbReference type="GO" id="GO:0015833">
    <property type="term" value="P:peptide transport"/>
    <property type="evidence" value="ECO:0007669"/>
    <property type="project" value="TreeGrafter"/>
</dbReference>
<name>E6LQJ5_9FIRM</name>
<feature type="signal peptide" evidence="6">
    <location>
        <begin position="1"/>
        <end position="25"/>
    </location>
</feature>
<dbReference type="CDD" id="cd00995">
    <property type="entry name" value="PBP2_NikA_DppA_OppA_like"/>
    <property type="match status" value="1"/>
</dbReference>
<keyword evidence="4 6" id="KW-0732">Signal</keyword>
<dbReference type="Gene3D" id="3.40.190.10">
    <property type="entry name" value="Periplasmic binding protein-like II"/>
    <property type="match status" value="1"/>
</dbReference>
<evidence type="ECO:0000259" key="7">
    <source>
        <dbReference type="Pfam" id="PF00496"/>
    </source>
</evidence>
<evidence type="ECO:0000256" key="5">
    <source>
        <dbReference type="SAM" id="MobiDB-lite"/>
    </source>
</evidence>
<evidence type="ECO:0000256" key="6">
    <source>
        <dbReference type="SAM" id="SignalP"/>
    </source>
</evidence>
<dbReference type="Gene3D" id="3.90.76.10">
    <property type="entry name" value="Dipeptide-binding Protein, Domain 1"/>
    <property type="match status" value="1"/>
</dbReference>
<dbReference type="Gene3D" id="3.10.105.10">
    <property type="entry name" value="Dipeptide-binding Protein, Domain 3"/>
    <property type="match status" value="1"/>
</dbReference>
<dbReference type="GO" id="GO:0030313">
    <property type="term" value="C:cell envelope"/>
    <property type="evidence" value="ECO:0007669"/>
    <property type="project" value="UniProtKB-SubCell"/>
</dbReference>
<comment type="caution">
    <text evidence="8">The sequence shown here is derived from an EMBL/GenBank/DDBJ whole genome shotgun (WGS) entry which is preliminary data.</text>
</comment>
<evidence type="ECO:0000256" key="4">
    <source>
        <dbReference type="ARBA" id="ARBA00022729"/>
    </source>
</evidence>
<reference evidence="8 9" key="1">
    <citation type="submission" date="2010-12" db="EMBL/GenBank/DDBJ databases">
        <authorList>
            <person name="Muzny D."/>
            <person name="Qin X."/>
            <person name="Deng J."/>
            <person name="Jiang H."/>
            <person name="Liu Y."/>
            <person name="Qu J."/>
            <person name="Song X.-Z."/>
            <person name="Zhang L."/>
            <person name="Thornton R."/>
            <person name="Coyle M."/>
            <person name="Francisco L."/>
            <person name="Jackson L."/>
            <person name="Javaid M."/>
            <person name="Korchina V."/>
            <person name="Kovar C."/>
            <person name="Mata R."/>
            <person name="Mathew T."/>
            <person name="Ngo R."/>
            <person name="Nguyen L."/>
            <person name="Nguyen N."/>
            <person name="Okwuonu G."/>
            <person name="Ongeri F."/>
            <person name="Pham C."/>
            <person name="Simmons D."/>
            <person name="Wilczek-Boney K."/>
            <person name="Hale W."/>
            <person name="Jakkamsetti A."/>
            <person name="Pham P."/>
            <person name="Ruth R."/>
            <person name="San Lucas F."/>
            <person name="Warren J."/>
            <person name="Zhang J."/>
            <person name="Zhao Z."/>
            <person name="Zhou C."/>
            <person name="Zhu D."/>
            <person name="Lee S."/>
            <person name="Bess C."/>
            <person name="Blankenburg K."/>
            <person name="Forbes L."/>
            <person name="Fu Q."/>
            <person name="Gubbala S."/>
            <person name="Hirani K."/>
            <person name="Jayaseelan J.C."/>
            <person name="Lara F."/>
            <person name="Munidasa M."/>
            <person name="Palculict T."/>
            <person name="Patil S."/>
            <person name="Pu L.-L."/>
            <person name="Saada N."/>
            <person name="Tang L."/>
            <person name="Weissenberger G."/>
            <person name="Zhu Y."/>
            <person name="Hemphill L."/>
            <person name="Shang Y."/>
            <person name="Youmans B."/>
            <person name="Ayvaz T."/>
            <person name="Ross M."/>
            <person name="Santibanez J."/>
            <person name="Aqrawi P."/>
            <person name="Gross S."/>
            <person name="Joshi V."/>
            <person name="Fowler G."/>
            <person name="Nazareth L."/>
            <person name="Reid J."/>
            <person name="Worley K."/>
            <person name="Petrosino J."/>
            <person name="Highlander S."/>
            <person name="Gibbs R."/>
        </authorList>
    </citation>
    <scope>NUCLEOTIDE SEQUENCE [LARGE SCALE GENOMIC DNA]</scope>
    <source>
        <strain evidence="8 9">DSM 3986</strain>
    </source>
</reference>
<dbReference type="Pfam" id="PF00496">
    <property type="entry name" value="SBP_bac_5"/>
    <property type="match status" value="1"/>
</dbReference>
<dbReference type="HOGENOM" id="CLU_017028_7_3_9"/>
<dbReference type="eggNOG" id="COG0747">
    <property type="taxonomic scope" value="Bacteria"/>
</dbReference>
<sequence>MRKNIKKYLAAFAALSLLLTACGGAKDAKSDSSADTTQAGETKTGSGTGEKVLKFGQANAGTGLDMQKSTSSGAASIADEVTESLLRFNDKNEEEVVLLTDFPKVSDDGLTYSFELKKGVKFTNGVELTTKDVQYTFERMFTPETGAKSTTYFDMIKGAKDMLAGSATSLSGFEAVDDYHFNIVLEQPFAPFVKNLGTSYADIFPAEATKAAGADWGIGTNLIGTGPYKILSNDDTTEVVLVKNEDYHGGNVNLDTLRVLYYDDAQTKLIAYENGDIDLSDLPASQLEQYEANHADEIKKYYPLGTTFISLNLKSEYISDVNVRKAISLAINREELVNTILAGAGIPATTFLNNKIPGHDDSLPVMEYNPEKAKKILADAGYNSGINLTAEVRDTDEAIFNAIQGYLEEVGIHLEVKKVDNATWNSDRAAGNVQMTGMQWNALYPDADFQMYNYFYSKNSNNRGVFYDNAEYDKLLDDARASTDEKQRAELYKQADHILTFEDYAAIPLYYPQSQFIAKPFVKDFTVGNLIYHFWNVDVDMK</sequence>
<dbReference type="PIRSF" id="PIRSF002741">
    <property type="entry name" value="MppA"/>
    <property type="match status" value="1"/>
</dbReference>
<evidence type="ECO:0000256" key="3">
    <source>
        <dbReference type="ARBA" id="ARBA00022448"/>
    </source>
</evidence>
<dbReference type="InterPro" id="IPR039424">
    <property type="entry name" value="SBP_5"/>
</dbReference>
<dbReference type="PANTHER" id="PTHR30290:SF10">
    <property type="entry name" value="PERIPLASMIC OLIGOPEPTIDE-BINDING PROTEIN-RELATED"/>
    <property type="match status" value="1"/>
</dbReference>
<comment type="subcellular location">
    <subcellularLocation>
        <location evidence="1">Cell envelope</location>
    </subcellularLocation>
</comment>
<evidence type="ECO:0000313" key="8">
    <source>
        <dbReference type="EMBL" id="EFU75890.1"/>
    </source>
</evidence>
<dbReference type="EMBL" id="AEPW01000086">
    <property type="protein sequence ID" value="EFU75890.1"/>
    <property type="molecule type" value="Genomic_DNA"/>
</dbReference>
<proteinExistence type="inferred from homology"/>
<dbReference type="GO" id="GO:0043190">
    <property type="term" value="C:ATP-binding cassette (ABC) transporter complex"/>
    <property type="evidence" value="ECO:0007669"/>
    <property type="project" value="InterPro"/>
</dbReference>
<dbReference type="PROSITE" id="PS51257">
    <property type="entry name" value="PROKAR_LIPOPROTEIN"/>
    <property type="match status" value="1"/>
</dbReference>
<evidence type="ECO:0000256" key="1">
    <source>
        <dbReference type="ARBA" id="ARBA00004196"/>
    </source>
</evidence>
<evidence type="ECO:0000313" key="9">
    <source>
        <dbReference type="Proteomes" id="UP000003434"/>
    </source>
</evidence>
<organism evidence="8 9">
    <name type="scientific">Lachnoanaerobaculum saburreum DSM 3986</name>
    <dbReference type="NCBI Taxonomy" id="887325"/>
    <lineage>
        <taxon>Bacteria</taxon>
        <taxon>Bacillati</taxon>
        <taxon>Bacillota</taxon>
        <taxon>Clostridia</taxon>
        <taxon>Lachnospirales</taxon>
        <taxon>Lachnospiraceae</taxon>
        <taxon>Lachnoanaerobaculum</taxon>
    </lineage>
</organism>
<dbReference type="SUPFAM" id="SSF53850">
    <property type="entry name" value="Periplasmic binding protein-like II"/>
    <property type="match status" value="1"/>
</dbReference>
<feature type="domain" description="Solute-binding protein family 5" evidence="7">
    <location>
        <begin position="98"/>
        <end position="462"/>
    </location>
</feature>
<dbReference type="AlphaFoldDB" id="E6LQJ5"/>
<protein>
    <submittedName>
        <fullName evidence="8">ABC transporter, substrate-binding protein, family 5</fullName>
    </submittedName>
</protein>
<dbReference type="InterPro" id="IPR000914">
    <property type="entry name" value="SBP_5_dom"/>
</dbReference>
<dbReference type="GO" id="GO:0042597">
    <property type="term" value="C:periplasmic space"/>
    <property type="evidence" value="ECO:0007669"/>
    <property type="project" value="UniProtKB-ARBA"/>
</dbReference>
<keyword evidence="3" id="KW-0813">Transport</keyword>
<dbReference type="GO" id="GO:1904680">
    <property type="term" value="F:peptide transmembrane transporter activity"/>
    <property type="evidence" value="ECO:0007669"/>
    <property type="project" value="TreeGrafter"/>
</dbReference>